<dbReference type="GO" id="GO:0003729">
    <property type="term" value="F:mRNA binding"/>
    <property type="evidence" value="ECO:0007669"/>
    <property type="project" value="UniProtKB-ARBA"/>
</dbReference>
<feature type="region of interest" description="Disordered" evidence="6">
    <location>
        <begin position="1"/>
        <end position="23"/>
    </location>
</feature>
<dbReference type="EMBL" id="CAKOAT010079599">
    <property type="protein sequence ID" value="CAH8313506.1"/>
    <property type="molecule type" value="Genomic_DNA"/>
</dbReference>
<organism evidence="8 9">
    <name type="scientific">Eruca vesicaria subsp. sativa</name>
    <name type="common">Garden rocket</name>
    <name type="synonym">Eruca sativa</name>
    <dbReference type="NCBI Taxonomy" id="29727"/>
    <lineage>
        <taxon>Eukaryota</taxon>
        <taxon>Viridiplantae</taxon>
        <taxon>Streptophyta</taxon>
        <taxon>Embryophyta</taxon>
        <taxon>Tracheophyta</taxon>
        <taxon>Spermatophyta</taxon>
        <taxon>Magnoliopsida</taxon>
        <taxon>eudicotyledons</taxon>
        <taxon>Gunneridae</taxon>
        <taxon>Pentapetalae</taxon>
        <taxon>rosids</taxon>
        <taxon>malvids</taxon>
        <taxon>Brassicales</taxon>
        <taxon>Brassicaceae</taxon>
        <taxon>Brassiceae</taxon>
        <taxon>Eruca</taxon>
    </lineage>
</organism>
<dbReference type="GO" id="GO:0008270">
    <property type="term" value="F:zinc ion binding"/>
    <property type="evidence" value="ECO:0007669"/>
    <property type="project" value="UniProtKB-KW"/>
</dbReference>
<dbReference type="SUPFAM" id="SSF90229">
    <property type="entry name" value="CCCH zinc finger"/>
    <property type="match status" value="5"/>
</dbReference>
<feature type="domain" description="C3H1-type" evidence="7">
    <location>
        <begin position="258"/>
        <end position="286"/>
    </location>
</feature>
<evidence type="ECO:0000256" key="1">
    <source>
        <dbReference type="ARBA" id="ARBA00022723"/>
    </source>
</evidence>
<name>A0ABC8J5G2_ERUVS</name>
<accession>A0ABC8J5G2</accession>
<feature type="domain" description="C3H1-type" evidence="7">
    <location>
        <begin position="87"/>
        <end position="115"/>
    </location>
</feature>
<proteinExistence type="predicted"/>
<feature type="zinc finger region" description="C3H1-type" evidence="5">
    <location>
        <begin position="87"/>
        <end position="115"/>
    </location>
</feature>
<evidence type="ECO:0000256" key="3">
    <source>
        <dbReference type="ARBA" id="ARBA00022833"/>
    </source>
</evidence>
<evidence type="ECO:0000313" key="8">
    <source>
        <dbReference type="EMBL" id="CAH8313506.1"/>
    </source>
</evidence>
<keyword evidence="2 5" id="KW-0863">Zinc-finger</keyword>
<keyword evidence="4" id="KW-0238">DNA-binding</keyword>
<dbReference type="SMART" id="SM00356">
    <property type="entry name" value="ZnF_C3H1"/>
    <property type="match status" value="5"/>
</dbReference>
<dbReference type="InterPro" id="IPR050974">
    <property type="entry name" value="Plant_ZF_CCCH"/>
</dbReference>
<gene>
    <name evidence="8" type="ORF">ERUC_LOCUS6906</name>
</gene>
<dbReference type="InterPro" id="IPR036855">
    <property type="entry name" value="Znf_CCCH_sf"/>
</dbReference>
<feature type="zinc finger region" description="C3H1-type" evidence="5">
    <location>
        <begin position="258"/>
        <end position="286"/>
    </location>
</feature>
<evidence type="ECO:0000256" key="5">
    <source>
        <dbReference type="PROSITE-ProRule" id="PRU00723"/>
    </source>
</evidence>
<feature type="zinc finger region" description="C3H1-type" evidence="5">
    <location>
        <begin position="43"/>
        <end position="71"/>
    </location>
</feature>
<evidence type="ECO:0000256" key="2">
    <source>
        <dbReference type="ARBA" id="ARBA00022771"/>
    </source>
</evidence>
<dbReference type="Pfam" id="PF00642">
    <property type="entry name" value="zf-CCCH"/>
    <property type="match status" value="5"/>
</dbReference>
<evidence type="ECO:0000259" key="7">
    <source>
        <dbReference type="PROSITE" id="PS50103"/>
    </source>
</evidence>
<dbReference type="PANTHER" id="PTHR12506:SF41">
    <property type="entry name" value="ZINC FINGER CCCH DOMAIN-CONTAINING PROTEIN 58"/>
    <property type="match status" value="1"/>
</dbReference>
<dbReference type="GO" id="GO:0003677">
    <property type="term" value="F:DNA binding"/>
    <property type="evidence" value="ECO:0007669"/>
    <property type="project" value="UniProtKB-KW"/>
</dbReference>
<evidence type="ECO:0000256" key="6">
    <source>
        <dbReference type="SAM" id="MobiDB-lite"/>
    </source>
</evidence>
<reference evidence="8 9" key="1">
    <citation type="submission" date="2022-03" db="EMBL/GenBank/DDBJ databases">
        <authorList>
            <person name="Macdonald S."/>
            <person name="Ahmed S."/>
            <person name="Newling K."/>
        </authorList>
    </citation>
    <scope>NUCLEOTIDE SEQUENCE [LARGE SCALE GENOMIC DNA]</scope>
</reference>
<feature type="region of interest" description="Disordered" evidence="6">
    <location>
        <begin position="362"/>
        <end position="410"/>
    </location>
</feature>
<feature type="zinc finger region" description="C3H1-type" evidence="5">
    <location>
        <begin position="133"/>
        <end position="161"/>
    </location>
</feature>
<feature type="domain" description="C3H1-type" evidence="7">
    <location>
        <begin position="43"/>
        <end position="71"/>
    </location>
</feature>
<comment type="caution">
    <text evidence="8">The sequence shown here is derived from an EMBL/GenBank/DDBJ whole genome shotgun (WGS) entry which is preliminary data.</text>
</comment>
<dbReference type="Proteomes" id="UP001642260">
    <property type="component" value="Unassembled WGS sequence"/>
</dbReference>
<feature type="domain" description="C3H1-type" evidence="7">
    <location>
        <begin position="303"/>
        <end position="331"/>
    </location>
</feature>
<sequence>MERYGRAGEEGSRSDPSLETGIEGSMWRLELQGGGGGESYPERPDEPDCVYYLRTGVCGYGSRCRFNHPHAPVLGGLRTEAVEFPERIGQPVCQYFMRTGTCRFGASCKYHHPRQGDSVTAPASLSYMGLPLRPGKRECSYYMRTGQCKFGSTCRFHHPLPPTEQAPSLQQQHQQLSTIYPSFQSQARPQGFLPGSYVQSPYGTYSQMVLPPHPPPPGMVPYSGWNPYQASVSAMPSPGTQLSIRASSSNKEQSFPQRPGQPECQYFMRTGDCKFGNSCRFHHPLEAASPKGVALSHIGLPLRPGTAPCSHFAQHGVCKFGPGCKFDHSMGSASLSYSPSASSLTDMPVPYPLGSSSLLTLAPSSSASSTSDQRTELHSSSSIKPKTTTRGGSETLASSVTSNVSHSESC</sequence>
<evidence type="ECO:0000313" key="9">
    <source>
        <dbReference type="Proteomes" id="UP001642260"/>
    </source>
</evidence>
<feature type="compositionally biased region" description="Low complexity" evidence="6">
    <location>
        <begin position="398"/>
        <end position="410"/>
    </location>
</feature>
<feature type="zinc finger region" description="C3H1-type" evidence="5">
    <location>
        <begin position="303"/>
        <end position="331"/>
    </location>
</feature>
<evidence type="ECO:0000256" key="4">
    <source>
        <dbReference type="ARBA" id="ARBA00023125"/>
    </source>
</evidence>
<keyword evidence="9" id="KW-1185">Reference proteome</keyword>
<dbReference type="InterPro" id="IPR000571">
    <property type="entry name" value="Znf_CCCH"/>
</dbReference>
<keyword evidence="1 5" id="KW-0479">Metal-binding</keyword>
<dbReference type="PANTHER" id="PTHR12506">
    <property type="entry name" value="PROTEIN PHOSPHATASE RELATED"/>
    <property type="match status" value="1"/>
</dbReference>
<dbReference type="PROSITE" id="PS50103">
    <property type="entry name" value="ZF_C3H1"/>
    <property type="match status" value="5"/>
</dbReference>
<dbReference type="Gene3D" id="4.10.1000.10">
    <property type="entry name" value="Zinc finger, CCCH-type"/>
    <property type="match status" value="3"/>
</dbReference>
<dbReference type="AlphaFoldDB" id="A0ABC8J5G2"/>
<protein>
    <recommendedName>
        <fullName evidence="7">C3H1-type domain-containing protein</fullName>
    </recommendedName>
</protein>
<feature type="compositionally biased region" description="Low complexity" evidence="6">
    <location>
        <begin position="362"/>
        <end position="371"/>
    </location>
</feature>
<feature type="domain" description="C3H1-type" evidence="7">
    <location>
        <begin position="133"/>
        <end position="161"/>
    </location>
</feature>
<dbReference type="FunFam" id="4.10.1000.10:FF:000030">
    <property type="entry name" value="CCCH type zinc finger protein"/>
    <property type="match status" value="1"/>
</dbReference>
<keyword evidence="3 5" id="KW-0862">Zinc</keyword>
<feature type="compositionally biased region" description="Basic and acidic residues" evidence="6">
    <location>
        <begin position="1"/>
        <end position="13"/>
    </location>
</feature>
<feature type="compositionally biased region" description="Polar residues" evidence="6">
    <location>
        <begin position="378"/>
        <end position="397"/>
    </location>
</feature>